<dbReference type="GO" id="GO:0055085">
    <property type="term" value="P:transmembrane transport"/>
    <property type="evidence" value="ECO:0007669"/>
    <property type="project" value="InterPro"/>
</dbReference>
<gene>
    <name evidence="9" type="ORF">RSPPHO_01963</name>
</gene>
<evidence type="ECO:0000256" key="3">
    <source>
        <dbReference type="ARBA" id="ARBA00022475"/>
    </source>
</evidence>
<dbReference type="KEGG" id="rpm:RSPPHO_01963"/>
<dbReference type="Pfam" id="PF03600">
    <property type="entry name" value="CitMHS"/>
    <property type="match status" value="1"/>
</dbReference>
<evidence type="ECO:0000256" key="5">
    <source>
        <dbReference type="ARBA" id="ARBA00022989"/>
    </source>
</evidence>
<name>H6SKS4_PARPM</name>
<evidence type="ECO:0000256" key="7">
    <source>
        <dbReference type="SAM" id="Phobius"/>
    </source>
</evidence>
<feature type="transmembrane region" description="Helical" evidence="7">
    <location>
        <begin position="167"/>
        <end position="196"/>
    </location>
</feature>
<accession>H6SKS4</accession>
<feature type="transmembrane region" description="Helical" evidence="7">
    <location>
        <begin position="309"/>
        <end position="333"/>
    </location>
</feature>
<dbReference type="InterPro" id="IPR004680">
    <property type="entry name" value="Cit_transptr-like_dom"/>
</dbReference>
<feature type="transmembrane region" description="Helical" evidence="7">
    <location>
        <begin position="217"/>
        <end position="235"/>
    </location>
</feature>
<keyword evidence="10" id="KW-1185">Reference proteome</keyword>
<feature type="transmembrane region" description="Helical" evidence="7">
    <location>
        <begin position="54"/>
        <end position="73"/>
    </location>
</feature>
<feature type="domain" description="Citrate transporter-like" evidence="8">
    <location>
        <begin position="26"/>
        <end position="335"/>
    </location>
</feature>
<feature type="transmembrane region" description="Helical" evidence="7">
    <location>
        <begin position="270"/>
        <end position="289"/>
    </location>
</feature>
<dbReference type="EMBL" id="HE663493">
    <property type="protein sequence ID" value="CCG08589.1"/>
    <property type="molecule type" value="Genomic_DNA"/>
</dbReference>
<sequence length="404" mass="41932">MSVFVVGVFIVTYLGMALGRIPGLGVDRVGIALLAAIALEVVAPRPASALVAAIDFETLGILFGLMVVSLQFSGSGFHDWCAYRLAHARLRPLALLALIVGVTGGLSALLTNDVIVLALTPILAQGLRERGLDPRPYLLALAGAANAGSAATVIGNPQNILIAQKGALALGPFLAACAPPALMALVVVWAVVAVVWRRSLRPSDTPPPAVAAPLVHPWGLTKGLLAIAVMLALFLTPLDRATAALVAAGLVLTSRSLHTREVLGHVDWPLLVLFTGLFVVVDALAATGLPAQALAWGVAHGLDPQAPAAVLGLTVLGSNTIGNVPLITLWLAVVPERTPEVLHQLSVYATLAGNLLLIGSLANLIVADQAARVGVRLGFWEHARCGIPMTLGSLVLAWLWFALR</sequence>
<feature type="transmembrane region" description="Helical" evidence="7">
    <location>
        <begin position="93"/>
        <end position="124"/>
    </location>
</feature>
<dbReference type="PATRIC" id="fig|1150469.3.peg.2207"/>
<keyword evidence="6 7" id="KW-0472">Membrane</keyword>
<dbReference type="AlphaFoldDB" id="H6SKS4"/>
<dbReference type="RefSeq" id="WP_014415224.1">
    <property type="nucleotide sequence ID" value="NC_017059.1"/>
</dbReference>
<organism evidence="9 10">
    <name type="scientific">Pararhodospirillum photometricum DSM 122</name>
    <dbReference type="NCBI Taxonomy" id="1150469"/>
    <lineage>
        <taxon>Bacteria</taxon>
        <taxon>Pseudomonadati</taxon>
        <taxon>Pseudomonadota</taxon>
        <taxon>Alphaproteobacteria</taxon>
        <taxon>Rhodospirillales</taxon>
        <taxon>Rhodospirillaceae</taxon>
        <taxon>Pararhodospirillum</taxon>
    </lineage>
</organism>
<dbReference type="HOGENOM" id="CLU_011920_3_0_5"/>
<feature type="transmembrane region" description="Helical" evidence="7">
    <location>
        <begin position="136"/>
        <end position="155"/>
    </location>
</feature>
<protein>
    <submittedName>
        <fullName evidence="9">Membrane anion transport protein</fullName>
    </submittedName>
</protein>
<dbReference type="eggNOG" id="COG1055">
    <property type="taxonomic scope" value="Bacteria"/>
</dbReference>
<feature type="transmembrane region" description="Helical" evidence="7">
    <location>
        <begin position="345"/>
        <end position="366"/>
    </location>
</feature>
<feature type="transmembrane region" description="Helical" evidence="7">
    <location>
        <begin position="386"/>
        <end position="403"/>
    </location>
</feature>
<dbReference type="Proteomes" id="UP000033220">
    <property type="component" value="Chromosome DSM 122"/>
</dbReference>
<keyword evidence="2" id="KW-0813">Transport</keyword>
<evidence type="ECO:0000259" key="8">
    <source>
        <dbReference type="Pfam" id="PF03600"/>
    </source>
</evidence>
<evidence type="ECO:0000313" key="9">
    <source>
        <dbReference type="EMBL" id="CCG08589.1"/>
    </source>
</evidence>
<dbReference type="STRING" id="1150469.RSPPHO_01963"/>
<keyword evidence="4 7" id="KW-0812">Transmembrane</keyword>
<reference evidence="9 10" key="1">
    <citation type="submission" date="2012-02" db="EMBL/GenBank/DDBJ databases">
        <title>Shotgun genome sequence of Phaeospirillum photometricum DSM 122.</title>
        <authorList>
            <person name="Duquesne K."/>
            <person name="Sturgis J."/>
        </authorList>
    </citation>
    <scope>NUCLEOTIDE SEQUENCE [LARGE SCALE GENOMIC DNA]</scope>
    <source>
        <strain evidence="10">DSM122</strain>
    </source>
</reference>
<dbReference type="PANTHER" id="PTHR43302">
    <property type="entry name" value="TRANSPORTER ARSB-RELATED"/>
    <property type="match status" value="1"/>
</dbReference>
<evidence type="ECO:0000256" key="1">
    <source>
        <dbReference type="ARBA" id="ARBA00004651"/>
    </source>
</evidence>
<keyword evidence="5 7" id="KW-1133">Transmembrane helix</keyword>
<comment type="subcellular location">
    <subcellularLocation>
        <location evidence="1">Cell membrane</location>
        <topology evidence="1">Multi-pass membrane protein</topology>
    </subcellularLocation>
</comment>
<dbReference type="GO" id="GO:0005886">
    <property type="term" value="C:plasma membrane"/>
    <property type="evidence" value="ECO:0007669"/>
    <property type="project" value="UniProtKB-SubCell"/>
</dbReference>
<dbReference type="OrthoDB" id="9774335at2"/>
<dbReference type="PANTHER" id="PTHR43302:SF5">
    <property type="entry name" value="TRANSPORTER ARSB-RELATED"/>
    <property type="match status" value="1"/>
</dbReference>
<evidence type="ECO:0000313" key="10">
    <source>
        <dbReference type="Proteomes" id="UP000033220"/>
    </source>
</evidence>
<evidence type="ECO:0000256" key="4">
    <source>
        <dbReference type="ARBA" id="ARBA00022692"/>
    </source>
</evidence>
<evidence type="ECO:0000256" key="6">
    <source>
        <dbReference type="ARBA" id="ARBA00023136"/>
    </source>
</evidence>
<evidence type="ECO:0000256" key="2">
    <source>
        <dbReference type="ARBA" id="ARBA00022448"/>
    </source>
</evidence>
<proteinExistence type="predicted"/>
<keyword evidence="3" id="KW-1003">Cell membrane</keyword>